<gene>
    <name evidence="2" type="ORF">SO802_018065</name>
</gene>
<name>A0AAW2CM42_9ROSI</name>
<sequence>HRRFLTPSASHRRHIPEYRTDTEDQPQAKRSTCQAMQAMPLDKLLFLNVDELELLQCNHYYHKYLRSSILRGKRADFVGTILRTAKTIPFTPYSEGINLDVCFDVLGFSVMNDPD</sequence>
<evidence type="ECO:0000313" key="2">
    <source>
        <dbReference type="EMBL" id="KAK9998462.1"/>
    </source>
</evidence>
<reference evidence="2 3" key="1">
    <citation type="submission" date="2024-01" db="EMBL/GenBank/DDBJ databases">
        <title>A telomere-to-telomere, gap-free genome of sweet tea (Lithocarpus litseifolius).</title>
        <authorList>
            <person name="Zhou J."/>
        </authorList>
    </citation>
    <scope>NUCLEOTIDE SEQUENCE [LARGE SCALE GENOMIC DNA]</scope>
    <source>
        <strain evidence="2">Zhou-2022a</strain>
        <tissue evidence="2">Leaf</tissue>
    </source>
</reference>
<proteinExistence type="predicted"/>
<accession>A0AAW2CM42</accession>
<organism evidence="2 3">
    <name type="scientific">Lithocarpus litseifolius</name>
    <dbReference type="NCBI Taxonomy" id="425828"/>
    <lineage>
        <taxon>Eukaryota</taxon>
        <taxon>Viridiplantae</taxon>
        <taxon>Streptophyta</taxon>
        <taxon>Embryophyta</taxon>
        <taxon>Tracheophyta</taxon>
        <taxon>Spermatophyta</taxon>
        <taxon>Magnoliopsida</taxon>
        <taxon>eudicotyledons</taxon>
        <taxon>Gunneridae</taxon>
        <taxon>Pentapetalae</taxon>
        <taxon>rosids</taxon>
        <taxon>fabids</taxon>
        <taxon>Fagales</taxon>
        <taxon>Fagaceae</taxon>
        <taxon>Lithocarpus</taxon>
    </lineage>
</organism>
<evidence type="ECO:0000313" key="3">
    <source>
        <dbReference type="Proteomes" id="UP001459277"/>
    </source>
</evidence>
<feature type="compositionally biased region" description="Basic residues" evidence="1">
    <location>
        <begin position="1"/>
        <end position="14"/>
    </location>
</feature>
<evidence type="ECO:0000256" key="1">
    <source>
        <dbReference type="SAM" id="MobiDB-lite"/>
    </source>
</evidence>
<dbReference type="AlphaFoldDB" id="A0AAW2CM42"/>
<dbReference type="Proteomes" id="UP001459277">
    <property type="component" value="Unassembled WGS sequence"/>
</dbReference>
<protein>
    <submittedName>
        <fullName evidence="2">Uncharacterized protein</fullName>
    </submittedName>
</protein>
<feature type="non-terminal residue" evidence="2">
    <location>
        <position position="1"/>
    </location>
</feature>
<comment type="caution">
    <text evidence="2">The sequence shown here is derived from an EMBL/GenBank/DDBJ whole genome shotgun (WGS) entry which is preliminary data.</text>
</comment>
<dbReference type="EMBL" id="JAZDWU010000006">
    <property type="protein sequence ID" value="KAK9998462.1"/>
    <property type="molecule type" value="Genomic_DNA"/>
</dbReference>
<feature type="region of interest" description="Disordered" evidence="1">
    <location>
        <begin position="1"/>
        <end position="28"/>
    </location>
</feature>
<keyword evidence="3" id="KW-1185">Reference proteome</keyword>